<evidence type="ECO:0000313" key="1">
    <source>
        <dbReference type="EMBL" id="KIH53705.1"/>
    </source>
</evidence>
<name>A0A0C2FYK7_9BILA</name>
<gene>
    <name evidence="1" type="ORF">ANCDUO_16160</name>
</gene>
<feature type="non-terminal residue" evidence="1">
    <location>
        <position position="1"/>
    </location>
</feature>
<sequence>LNSFLFQELLARRDHEDKTDTQERLETPDVLASRVNRVHQENVVSVRNTAQSTVVCSSRMEHVVECHRTKTCCQSPLRSNFILRGNESRFTGTSHKKR</sequence>
<evidence type="ECO:0000313" key="2">
    <source>
        <dbReference type="Proteomes" id="UP000054047"/>
    </source>
</evidence>
<dbReference type="AlphaFoldDB" id="A0A0C2FYK7"/>
<dbReference type="Proteomes" id="UP000054047">
    <property type="component" value="Unassembled WGS sequence"/>
</dbReference>
<proteinExistence type="predicted"/>
<dbReference type="OrthoDB" id="10332297at2759"/>
<protein>
    <submittedName>
        <fullName evidence="1">Uncharacterized protein</fullName>
    </submittedName>
</protein>
<organism evidence="1 2">
    <name type="scientific">Ancylostoma duodenale</name>
    <dbReference type="NCBI Taxonomy" id="51022"/>
    <lineage>
        <taxon>Eukaryota</taxon>
        <taxon>Metazoa</taxon>
        <taxon>Ecdysozoa</taxon>
        <taxon>Nematoda</taxon>
        <taxon>Chromadorea</taxon>
        <taxon>Rhabditida</taxon>
        <taxon>Rhabditina</taxon>
        <taxon>Rhabditomorpha</taxon>
        <taxon>Strongyloidea</taxon>
        <taxon>Ancylostomatidae</taxon>
        <taxon>Ancylostomatinae</taxon>
        <taxon>Ancylostoma</taxon>
    </lineage>
</organism>
<dbReference type="EMBL" id="KN740562">
    <property type="protein sequence ID" value="KIH53705.1"/>
    <property type="molecule type" value="Genomic_DNA"/>
</dbReference>
<keyword evidence="2" id="KW-1185">Reference proteome</keyword>
<reference evidence="1 2" key="1">
    <citation type="submission" date="2013-12" db="EMBL/GenBank/DDBJ databases">
        <title>Draft genome of the parsitic nematode Ancylostoma duodenale.</title>
        <authorList>
            <person name="Mitreva M."/>
        </authorList>
    </citation>
    <scope>NUCLEOTIDE SEQUENCE [LARGE SCALE GENOMIC DNA]</scope>
    <source>
        <strain evidence="1 2">Zhejiang</strain>
    </source>
</reference>
<accession>A0A0C2FYK7</accession>